<keyword evidence="2" id="KW-1185">Reference proteome</keyword>
<organism evidence="1 2">
    <name type="scientific">Araneus ventricosus</name>
    <name type="common">Orbweaver spider</name>
    <name type="synonym">Epeira ventricosa</name>
    <dbReference type="NCBI Taxonomy" id="182803"/>
    <lineage>
        <taxon>Eukaryota</taxon>
        <taxon>Metazoa</taxon>
        <taxon>Ecdysozoa</taxon>
        <taxon>Arthropoda</taxon>
        <taxon>Chelicerata</taxon>
        <taxon>Arachnida</taxon>
        <taxon>Araneae</taxon>
        <taxon>Araneomorphae</taxon>
        <taxon>Entelegynae</taxon>
        <taxon>Araneoidea</taxon>
        <taxon>Araneidae</taxon>
        <taxon>Araneus</taxon>
    </lineage>
</organism>
<protein>
    <submittedName>
        <fullName evidence="1">Uncharacterized protein</fullName>
    </submittedName>
</protein>
<feature type="non-terminal residue" evidence="1">
    <location>
        <position position="62"/>
    </location>
</feature>
<dbReference type="EMBL" id="BGPR01189166">
    <property type="protein sequence ID" value="GBM86197.1"/>
    <property type="molecule type" value="Genomic_DNA"/>
</dbReference>
<dbReference type="AlphaFoldDB" id="A0A4Y2J7U4"/>
<name>A0A4Y2J7U4_ARAVE</name>
<dbReference type="Proteomes" id="UP000499080">
    <property type="component" value="Unassembled WGS sequence"/>
</dbReference>
<accession>A0A4Y2J7U4</accession>
<gene>
    <name evidence="1" type="ORF">AVEN_134305_1</name>
</gene>
<evidence type="ECO:0000313" key="2">
    <source>
        <dbReference type="Proteomes" id="UP000499080"/>
    </source>
</evidence>
<reference evidence="1 2" key="1">
    <citation type="journal article" date="2019" name="Sci. Rep.">
        <title>Orb-weaving spider Araneus ventricosus genome elucidates the spidroin gene catalogue.</title>
        <authorList>
            <person name="Kono N."/>
            <person name="Nakamura H."/>
            <person name="Ohtoshi R."/>
            <person name="Moran D.A.P."/>
            <person name="Shinohara A."/>
            <person name="Yoshida Y."/>
            <person name="Fujiwara M."/>
            <person name="Mori M."/>
            <person name="Tomita M."/>
            <person name="Arakawa K."/>
        </authorList>
    </citation>
    <scope>NUCLEOTIDE SEQUENCE [LARGE SCALE GENOMIC DNA]</scope>
</reference>
<comment type="caution">
    <text evidence="1">The sequence shown here is derived from an EMBL/GenBank/DDBJ whole genome shotgun (WGS) entry which is preliminary data.</text>
</comment>
<sequence>MFRYLQVAKCLIPSKWEGVYIECCFICLINVAPGYWGGTLRSPWSGFESSPSRPYLQTLNRM</sequence>
<evidence type="ECO:0000313" key="1">
    <source>
        <dbReference type="EMBL" id="GBM86197.1"/>
    </source>
</evidence>
<proteinExistence type="predicted"/>